<feature type="region of interest" description="Disordered" evidence="7">
    <location>
        <begin position="1"/>
        <end position="24"/>
    </location>
</feature>
<proteinExistence type="predicted"/>
<evidence type="ECO:0000256" key="4">
    <source>
        <dbReference type="ARBA" id="ARBA00022989"/>
    </source>
</evidence>
<sequence>MEDAPSKMCHNLGQNTSQGAKERGKWETKKEFILSVAGAIIGLGNVWRFPYLCYKNGGGKSCYICLLLVMSFKNSFVSELCF</sequence>
<keyword evidence="2" id="KW-0813">Transport</keyword>
<organism evidence="8 9">
    <name type="scientific">Cyprinodon variegatus</name>
    <name type="common">Sheepshead minnow</name>
    <dbReference type="NCBI Taxonomy" id="28743"/>
    <lineage>
        <taxon>Eukaryota</taxon>
        <taxon>Metazoa</taxon>
        <taxon>Chordata</taxon>
        <taxon>Craniata</taxon>
        <taxon>Vertebrata</taxon>
        <taxon>Euteleostomi</taxon>
        <taxon>Actinopterygii</taxon>
        <taxon>Neopterygii</taxon>
        <taxon>Teleostei</taxon>
        <taxon>Neoteleostei</taxon>
        <taxon>Acanthomorphata</taxon>
        <taxon>Ovalentaria</taxon>
        <taxon>Atherinomorphae</taxon>
        <taxon>Cyprinodontiformes</taxon>
        <taxon>Cyprinodontidae</taxon>
        <taxon>Cyprinodon</taxon>
    </lineage>
</organism>
<evidence type="ECO:0000256" key="1">
    <source>
        <dbReference type="ARBA" id="ARBA00004141"/>
    </source>
</evidence>
<protein>
    <recommendedName>
        <fullName evidence="10">Transporter</fullName>
    </recommendedName>
</protein>
<reference evidence="8" key="2">
    <citation type="submission" date="2025-09" db="UniProtKB">
        <authorList>
            <consortium name="Ensembl"/>
        </authorList>
    </citation>
    <scope>IDENTIFICATION</scope>
</reference>
<dbReference type="InterPro" id="IPR037272">
    <property type="entry name" value="SNS_sf"/>
</dbReference>
<dbReference type="AlphaFoldDB" id="A0A3Q2DZM7"/>
<dbReference type="STRING" id="28743.ENSCVAP00000025386"/>
<feature type="binding site" evidence="6">
    <location>
        <position position="45"/>
    </location>
    <ligand>
        <name>Na(+)</name>
        <dbReference type="ChEBI" id="CHEBI:29101"/>
        <label>1</label>
    </ligand>
</feature>
<keyword evidence="5" id="KW-0472">Membrane</keyword>
<reference evidence="8" key="1">
    <citation type="submission" date="2025-08" db="UniProtKB">
        <authorList>
            <consortium name="Ensembl"/>
        </authorList>
    </citation>
    <scope>IDENTIFICATION</scope>
</reference>
<dbReference type="Proteomes" id="UP000265020">
    <property type="component" value="Unassembled WGS sequence"/>
</dbReference>
<keyword evidence="4" id="KW-1133">Transmembrane helix</keyword>
<evidence type="ECO:0000256" key="3">
    <source>
        <dbReference type="ARBA" id="ARBA00022692"/>
    </source>
</evidence>
<dbReference type="InterPro" id="IPR000175">
    <property type="entry name" value="Na/ntran_symport"/>
</dbReference>
<feature type="binding site" evidence="6">
    <location>
        <position position="38"/>
    </location>
    <ligand>
        <name>Na(+)</name>
        <dbReference type="ChEBI" id="CHEBI:29101"/>
        <label>1</label>
    </ligand>
</feature>
<comment type="subcellular location">
    <subcellularLocation>
        <location evidence="1">Membrane</location>
        <topology evidence="1">Multi-pass membrane protein</topology>
    </subcellularLocation>
</comment>
<keyword evidence="3" id="KW-0812">Transmembrane</keyword>
<dbReference type="SUPFAM" id="SSF161070">
    <property type="entry name" value="SNF-like"/>
    <property type="match status" value="1"/>
</dbReference>
<evidence type="ECO:0000256" key="6">
    <source>
        <dbReference type="PIRSR" id="PIRSR600175-1"/>
    </source>
</evidence>
<evidence type="ECO:0000256" key="5">
    <source>
        <dbReference type="ARBA" id="ARBA00023136"/>
    </source>
</evidence>
<evidence type="ECO:0008006" key="10">
    <source>
        <dbReference type="Google" id="ProtNLM"/>
    </source>
</evidence>
<dbReference type="PANTHER" id="PTHR11616:SF261">
    <property type="entry name" value="TRANSPORTER"/>
    <property type="match status" value="1"/>
</dbReference>
<keyword evidence="9" id="KW-1185">Reference proteome</keyword>
<evidence type="ECO:0000313" key="9">
    <source>
        <dbReference type="Proteomes" id="UP000265020"/>
    </source>
</evidence>
<dbReference type="GO" id="GO:0042995">
    <property type="term" value="C:cell projection"/>
    <property type="evidence" value="ECO:0007669"/>
    <property type="project" value="TreeGrafter"/>
</dbReference>
<dbReference type="Pfam" id="PF00209">
    <property type="entry name" value="SNF"/>
    <property type="match status" value="1"/>
</dbReference>
<keyword evidence="6" id="KW-0479">Metal-binding</keyword>
<keyword evidence="6" id="KW-0915">Sodium</keyword>
<dbReference type="PANTHER" id="PTHR11616">
    <property type="entry name" value="SODIUM/CHLORIDE DEPENDENT TRANSPORTER"/>
    <property type="match status" value="1"/>
</dbReference>
<accession>A0A3Q2DZM7</accession>
<dbReference type="GO" id="GO:0046872">
    <property type="term" value="F:metal ion binding"/>
    <property type="evidence" value="ECO:0007669"/>
    <property type="project" value="UniProtKB-KW"/>
</dbReference>
<dbReference type="Ensembl" id="ENSCVAT00000001752.1">
    <property type="protein sequence ID" value="ENSCVAP00000025386.1"/>
    <property type="gene ID" value="ENSCVAG00000010154.1"/>
</dbReference>
<dbReference type="PROSITE" id="PS50267">
    <property type="entry name" value="NA_NEUROTRAN_SYMP_3"/>
    <property type="match status" value="1"/>
</dbReference>
<dbReference type="GO" id="GO:0005886">
    <property type="term" value="C:plasma membrane"/>
    <property type="evidence" value="ECO:0007669"/>
    <property type="project" value="TreeGrafter"/>
</dbReference>
<name>A0A3Q2DZM7_CYPVA</name>
<dbReference type="GO" id="GO:0005332">
    <property type="term" value="F:gamma-aminobutyric acid:sodium:chloride symporter activity"/>
    <property type="evidence" value="ECO:0007669"/>
    <property type="project" value="TreeGrafter"/>
</dbReference>
<dbReference type="GeneTree" id="ENSGT00940000173581"/>
<evidence type="ECO:0000313" key="8">
    <source>
        <dbReference type="Ensembl" id="ENSCVAP00000025386.1"/>
    </source>
</evidence>
<evidence type="ECO:0000256" key="2">
    <source>
        <dbReference type="ARBA" id="ARBA00022448"/>
    </source>
</evidence>
<evidence type="ECO:0000256" key="7">
    <source>
        <dbReference type="SAM" id="MobiDB-lite"/>
    </source>
</evidence>